<dbReference type="Gene3D" id="3.20.20.450">
    <property type="entry name" value="EAL domain"/>
    <property type="match status" value="1"/>
</dbReference>
<dbReference type="SMART" id="SM00052">
    <property type="entry name" value="EAL"/>
    <property type="match status" value="1"/>
</dbReference>
<evidence type="ECO:0000259" key="2">
    <source>
        <dbReference type="PROSITE" id="PS50883"/>
    </source>
</evidence>
<dbReference type="SUPFAM" id="SSF55073">
    <property type="entry name" value="Nucleotide cyclase"/>
    <property type="match status" value="1"/>
</dbReference>
<dbReference type="PANTHER" id="PTHR44757:SF2">
    <property type="entry name" value="BIOFILM ARCHITECTURE MAINTENANCE PROTEIN MBAA"/>
    <property type="match status" value="1"/>
</dbReference>
<name>A0A857JJF1_9ALTE</name>
<dbReference type="InterPro" id="IPR035919">
    <property type="entry name" value="EAL_sf"/>
</dbReference>
<sequence length="719" mass="81842">MKLSLFKALGIIDCCIFKRVDVNQFEAVYAEHEWLDILLPGTRDKQFFKAPTGSPFLDDFLMQAEEFWEFADYGKIESGIWNESIADNELKLNAFATMESGDFYLIINNVKQQFQERQQTLQSARELLLSNDKIVAQQEYVHQRLDEMLNQSSDLKSIQQPITEVIEKTEVGVAILTPNLKPISQNPALYSVFDSHLTAVESEPYRIILALFEKQYPEFERVISTGSRWSGELFWLQPPGNGKWIKLAIYPVKTDFQQITHWVFIVNDISQVKHLLQNNEKLTHYDALTDIPNRQYFWMQLEQSVNNAMPFYVLYLDIKNFKRINEIHGHSRGDQIIKELVERLTPHVSPGDMFARIGGGEFAIIRQKTVTEQQCVDLGNTLIDAATQPFYLPNGTHCEIGLNIGAASFPRDADDAETLMKFADLAVFNAKKASKSSVQFYSQALKDASQRIIELESALQTAITNHEFELFLQPMLDLTSGTILKAEALLRWNRLDGERIGPDEFIPIAEQTGLIVPIGKWVISRACEMISTLNHRGHSCKLSVNLSPRQISDRHLLEFIRGSIQNSHIQPDQLELELTEGVLVDNYDKVQYLLTEVRKLGVSVSIDDFGTGYSSLSYLKKLPIDHIKIDRSFVQDLVSDENDKAIILAIIAMAHSLKLNVIAEGVETELQRNFLQLNHCNLAQGYLFSRPLPFAQFCDYLNTTVSSQKQITPSALDPK</sequence>
<keyword evidence="5" id="KW-1185">Reference proteome</keyword>
<evidence type="ECO:0000259" key="3">
    <source>
        <dbReference type="PROSITE" id="PS50887"/>
    </source>
</evidence>
<organism evidence="4 5">
    <name type="scientific">Paraglaciecola mesophila</name>
    <dbReference type="NCBI Taxonomy" id="197222"/>
    <lineage>
        <taxon>Bacteria</taxon>
        <taxon>Pseudomonadati</taxon>
        <taxon>Pseudomonadota</taxon>
        <taxon>Gammaproteobacteria</taxon>
        <taxon>Alteromonadales</taxon>
        <taxon>Alteromonadaceae</taxon>
        <taxon>Paraglaciecola</taxon>
    </lineage>
</organism>
<dbReference type="CDD" id="cd01949">
    <property type="entry name" value="GGDEF"/>
    <property type="match status" value="1"/>
</dbReference>
<protein>
    <submittedName>
        <fullName evidence="4">Phytochrome-like protein cph2</fullName>
    </submittedName>
</protein>
<reference evidence="4 5" key="1">
    <citation type="submission" date="2019-12" db="EMBL/GenBank/DDBJ databases">
        <title>Genome sequencing and assembly of endphytes of Porphyra tenera.</title>
        <authorList>
            <person name="Park J.M."/>
            <person name="Shin R."/>
            <person name="Jo S.H."/>
        </authorList>
    </citation>
    <scope>NUCLEOTIDE SEQUENCE [LARGE SCALE GENOMIC DNA]</scope>
    <source>
        <strain evidence="4 5">GPM4</strain>
    </source>
</reference>
<feature type="domain" description="EAL" evidence="2">
    <location>
        <begin position="452"/>
        <end position="705"/>
    </location>
</feature>
<dbReference type="InterPro" id="IPR043128">
    <property type="entry name" value="Rev_trsase/Diguanyl_cyclase"/>
</dbReference>
<dbReference type="EMBL" id="CP047656">
    <property type="protein sequence ID" value="QHJ12053.1"/>
    <property type="molecule type" value="Genomic_DNA"/>
</dbReference>
<dbReference type="PANTHER" id="PTHR44757">
    <property type="entry name" value="DIGUANYLATE CYCLASE DGCP"/>
    <property type="match status" value="1"/>
</dbReference>
<evidence type="ECO:0000256" key="1">
    <source>
        <dbReference type="SAM" id="Coils"/>
    </source>
</evidence>
<proteinExistence type="predicted"/>
<feature type="domain" description="GGDEF" evidence="3">
    <location>
        <begin position="309"/>
        <end position="443"/>
    </location>
</feature>
<dbReference type="Pfam" id="PF00990">
    <property type="entry name" value="GGDEF"/>
    <property type="match status" value="1"/>
</dbReference>
<dbReference type="PROSITE" id="PS50887">
    <property type="entry name" value="GGDEF"/>
    <property type="match status" value="1"/>
</dbReference>
<dbReference type="Proteomes" id="UP000464524">
    <property type="component" value="Chromosome"/>
</dbReference>
<gene>
    <name evidence="4" type="ORF">FX988_02295</name>
</gene>
<dbReference type="InterPro" id="IPR052155">
    <property type="entry name" value="Biofilm_reg_signaling"/>
</dbReference>
<evidence type="ECO:0000313" key="5">
    <source>
        <dbReference type="Proteomes" id="UP000464524"/>
    </source>
</evidence>
<dbReference type="SUPFAM" id="SSF141868">
    <property type="entry name" value="EAL domain-like"/>
    <property type="match status" value="1"/>
</dbReference>
<dbReference type="PROSITE" id="PS50883">
    <property type="entry name" value="EAL"/>
    <property type="match status" value="1"/>
</dbReference>
<dbReference type="Pfam" id="PF00563">
    <property type="entry name" value="EAL"/>
    <property type="match status" value="1"/>
</dbReference>
<dbReference type="SUPFAM" id="SSF55785">
    <property type="entry name" value="PYP-like sensor domain (PAS domain)"/>
    <property type="match status" value="1"/>
</dbReference>
<dbReference type="Gene3D" id="3.30.70.270">
    <property type="match status" value="1"/>
</dbReference>
<dbReference type="InterPro" id="IPR001633">
    <property type="entry name" value="EAL_dom"/>
</dbReference>
<evidence type="ECO:0000313" key="4">
    <source>
        <dbReference type="EMBL" id="QHJ12053.1"/>
    </source>
</evidence>
<dbReference type="InterPro" id="IPR029787">
    <property type="entry name" value="Nucleotide_cyclase"/>
</dbReference>
<dbReference type="KEGG" id="pmes:FX988_02295"/>
<dbReference type="NCBIfam" id="TIGR00254">
    <property type="entry name" value="GGDEF"/>
    <property type="match status" value="1"/>
</dbReference>
<dbReference type="InterPro" id="IPR000160">
    <property type="entry name" value="GGDEF_dom"/>
</dbReference>
<dbReference type="RefSeq" id="WP_160179937.1">
    <property type="nucleotide sequence ID" value="NZ_CP047656.1"/>
</dbReference>
<keyword evidence="1" id="KW-0175">Coiled coil</keyword>
<dbReference type="CDD" id="cd01948">
    <property type="entry name" value="EAL"/>
    <property type="match status" value="1"/>
</dbReference>
<dbReference type="AlphaFoldDB" id="A0A857JJF1"/>
<dbReference type="Gene3D" id="3.30.450.20">
    <property type="entry name" value="PAS domain"/>
    <property type="match status" value="1"/>
</dbReference>
<dbReference type="SMART" id="SM00267">
    <property type="entry name" value="GGDEF"/>
    <property type="match status" value="1"/>
</dbReference>
<dbReference type="OrthoDB" id="8553030at2"/>
<accession>A0A857JJF1</accession>
<feature type="coiled-coil region" evidence="1">
    <location>
        <begin position="438"/>
        <end position="465"/>
    </location>
</feature>
<dbReference type="InterPro" id="IPR035965">
    <property type="entry name" value="PAS-like_dom_sf"/>
</dbReference>